<evidence type="ECO:0000313" key="2">
    <source>
        <dbReference type="EMBL" id="PIY88406.1"/>
    </source>
</evidence>
<keyword evidence="1" id="KW-1133">Transmembrane helix</keyword>
<dbReference type="Proteomes" id="UP000230767">
    <property type="component" value="Unassembled WGS sequence"/>
</dbReference>
<keyword evidence="1" id="KW-0472">Membrane</keyword>
<dbReference type="AlphaFoldDB" id="A0A2M7R548"/>
<organism evidence="2 3">
    <name type="scientific">Candidatus Nealsonbacteria bacterium CG_4_10_14_0_8_um_filter_37_14</name>
    <dbReference type="NCBI Taxonomy" id="1974684"/>
    <lineage>
        <taxon>Bacteria</taxon>
        <taxon>Candidatus Nealsoniibacteriota</taxon>
    </lineage>
</organism>
<evidence type="ECO:0000256" key="1">
    <source>
        <dbReference type="SAM" id="Phobius"/>
    </source>
</evidence>
<feature type="transmembrane region" description="Helical" evidence="1">
    <location>
        <begin position="83"/>
        <end position="100"/>
    </location>
</feature>
<gene>
    <name evidence="2" type="ORF">COY73_03980</name>
</gene>
<sequence>MKKIIGWFLLIAGLVIIFWVIYSSYQIFTAKTEAPEIFKVTKTEVSQQQAGGGLSPEEAMQKTIESKLGEIIPEDFLPRLFNLIAWSILAIILFFGGCKISEIGIKLIKQENDTGN</sequence>
<dbReference type="EMBL" id="PFLW01000094">
    <property type="protein sequence ID" value="PIY88406.1"/>
    <property type="molecule type" value="Genomic_DNA"/>
</dbReference>
<evidence type="ECO:0000313" key="3">
    <source>
        <dbReference type="Proteomes" id="UP000230767"/>
    </source>
</evidence>
<feature type="transmembrane region" description="Helical" evidence="1">
    <location>
        <begin position="7"/>
        <end position="28"/>
    </location>
</feature>
<accession>A0A2M7R548</accession>
<proteinExistence type="predicted"/>
<protein>
    <submittedName>
        <fullName evidence="2">Uncharacterized protein</fullName>
    </submittedName>
</protein>
<name>A0A2M7R548_9BACT</name>
<comment type="caution">
    <text evidence="2">The sequence shown here is derived from an EMBL/GenBank/DDBJ whole genome shotgun (WGS) entry which is preliminary data.</text>
</comment>
<keyword evidence="1" id="KW-0812">Transmembrane</keyword>
<reference evidence="3" key="1">
    <citation type="submission" date="2017-09" db="EMBL/GenBank/DDBJ databases">
        <title>Depth-based differentiation of microbial function through sediment-hosted aquifers and enrichment of novel symbionts in the deep terrestrial subsurface.</title>
        <authorList>
            <person name="Probst A.J."/>
            <person name="Ladd B."/>
            <person name="Jarett J.K."/>
            <person name="Geller-Mcgrath D.E."/>
            <person name="Sieber C.M.K."/>
            <person name="Emerson J.B."/>
            <person name="Anantharaman K."/>
            <person name="Thomas B.C."/>
            <person name="Malmstrom R."/>
            <person name="Stieglmeier M."/>
            <person name="Klingl A."/>
            <person name="Woyke T."/>
            <person name="Ryan C.M."/>
            <person name="Banfield J.F."/>
        </authorList>
    </citation>
    <scope>NUCLEOTIDE SEQUENCE [LARGE SCALE GENOMIC DNA]</scope>
</reference>